<protein>
    <recommendedName>
        <fullName evidence="3">Dehydratase</fullName>
    </recommendedName>
</protein>
<dbReference type="AlphaFoldDB" id="A0A931CIJ5"/>
<gene>
    <name evidence="1" type="ORF">I4J89_40635</name>
</gene>
<dbReference type="RefSeq" id="WP_196419546.1">
    <property type="nucleotide sequence ID" value="NZ_JADQTO010000030.1"/>
</dbReference>
<name>A0A931CIJ5_9ACTN</name>
<sequence length="139" mass="15277">MVPVTGTPYARPLDAVDEMSVSRTDTGWILRIAKTVRRTDAYMSGHFPGLILYPAVFLLETVRQAAGRAVETAPDGWWEITTVRRLRLRRPMHEGHLLDLEVVLTPAGEGDPALTAAVTVRHGDQPVAELSLRLEPGAI</sequence>
<dbReference type="SUPFAM" id="SSF54637">
    <property type="entry name" value="Thioesterase/thiol ester dehydrase-isomerase"/>
    <property type="match status" value="1"/>
</dbReference>
<dbReference type="InterPro" id="IPR029069">
    <property type="entry name" value="HotDog_dom_sf"/>
</dbReference>
<dbReference type="Gene3D" id="3.10.129.10">
    <property type="entry name" value="Hotdog Thioesterase"/>
    <property type="match status" value="1"/>
</dbReference>
<reference evidence="1" key="1">
    <citation type="submission" date="2020-11" db="EMBL/GenBank/DDBJ databases">
        <title>Isolation and identification of active actinomycetes.</title>
        <authorList>
            <person name="Sun X."/>
        </authorList>
    </citation>
    <scope>NUCLEOTIDE SEQUENCE</scope>
    <source>
        <strain evidence="1">NEAU-A11</strain>
    </source>
</reference>
<dbReference type="EMBL" id="JADQTO010000030">
    <property type="protein sequence ID" value="MBG0567771.1"/>
    <property type="molecule type" value="Genomic_DNA"/>
</dbReference>
<proteinExistence type="predicted"/>
<comment type="caution">
    <text evidence="1">The sequence shown here is derived from an EMBL/GenBank/DDBJ whole genome shotgun (WGS) entry which is preliminary data.</text>
</comment>
<accession>A0A931CIJ5</accession>
<keyword evidence="2" id="KW-1185">Reference proteome</keyword>
<organism evidence="1 2">
    <name type="scientific">Actinoplanes aureus</name>
    <dbReference type="NCBI Taxonomy" id="2792083"/>
    <lineage>
        <taxon>Bacteria</taxon>
        <taxon>Bacillati</taxon>
        <taxon>Actinomycetota</taxon>
        <taxon>Actinomycetes</taxon>
        <taxon>Micromonosporales</taxon>
        <taxon>Micromonosporaceae</taxon>
        <taxon>Actinoplanes</taxon>
    </lineage>
</organism>
<evidence type="ECO:0008006" key="3">
    <source>
        <dbReference type="Google" id="ProtNLM"/>
    </source>
</evidence>
<dbReference type="Proteomes" id="UP000598146">
    <property type="component" value="Unassembled WGS sequence"/>
</dbReference>
<evidence type="ECO:0000313" key="2">
    <source>
        <dbReference type="Proteomes" id="UP000598146"/>
    </source>
</evidence>
<evidence type="ECO:0000313" key="1">
    <source>
        <dbReference type="EMBL" id="MBG0567771.1"/>
    </source>
</evidence>